<evidence type="ECO:0000313" key="3">
    <source>
        <dbReference type="EMBL" id="KAJ4786242.1"/>
    </source>
</evidence>
<keyword evidence="3" id="KW-0808">Transferase</keyword>
<keyword evidence="4" id="KW-1185">Reference proteome</keyword>
<dbReference type="CDD" id="cd06222">
    <property type="entry name" value="RNase_H_like"/>
    <property type="match status" value="1"/>
</dbReference>
<dbReference type="Proteomes" id="UP001140206">
    <property type="component" value="Chromosome 2"/>
</dbReference>
<dbReference type="PANTHER" id="PTHR47074:SF11">
    <property type="entry name" value="REVERSE TRANSCRIPTASE-LIKE PROTEIN"/>
    <property type="match status" value="1"/>
</dbReference>
<dbReference type="SUPFAM" id="SSF53098">
    <property type="entry name" value="Ribonuclease H-like"/>
    <property type="match status" value="1"/>
</dbReference>
<dbReference type="Pfam" id="PF13966">
    <property type="entry name" value="zf-RVT"/>
    <property type="match status" value="1"/>
</dbReference>
<dbReference type="EMBL" id="JAMFTS010000002">
    <property type="protein sequence ID" value="KAJ4786242.1"/>
    <property type="molecule type" value="Genomic_DNA"/>
</dbReference>
<protein>
    <submittedName>
        <fullName evidence="3">Non-LTR retroelement reverse transcriptase-like protein</fullName>
    </submittedName>
</protein>
<gene>
    <name evidence="3" type="ORF">LUZ62_037488</name>
</gene>
<dbReference type="InterPro" id="IPR052929">
    <property type="entry name" value="RNase_H-like_EbsB-rel"/>
</dbReference>
<dbReference type="GO" id="GO:0004523">
    <property type="term" value="F:RNA-DNA hybrid ribonuclease activity"/>
    <property type="evidence" value="ECO:0007669"/>
    <property type="project" value="InterPro"/>
</dbReference>
<dbReference type="AlphaFoldDB" id="A0AAV8F7N8"/>
<dbReference type="GO" id="GO:0003676">
    <property type="term" value="F:nucleic acid binding"/>
    <property type="evidence" value="ECO:0007669"/>
    <property type="project" value="InterPro"/>
</dbReference>
<reference evidence="3" key="1">
    <citation type="submission" date="2022-08" db="EMBL/GenBank/DDBJ databases">
        <authorList>
            <person name="Marques A."/>
        </authorList>
    </citation>
    <scope>NUCLEOTIDE SEQUENCE</scope>
    <source>
        <strain evidence="3">RhyPub2mFocal</strain>
        <tissue evidence="3">Leaves</tissue>
    </source>
</reference>
<dbReference type="InterPro" id="IPR012337">
    <property type="entry name" value="RNaseH-like_sf"/>
</dbReference>
<dbReference type="InterPro" id="IPR002156">
    <property type="entry name" value="RNaseH_domain"/>
</dbReference>
<evidence type="ECO:0000259" key="1">
    <source>
        <dbReference type="Pfam" id="PF13456"/>
    </source>
</evidence>
<dbReference type="GO" id="GO:0003964">
    <property type="term" value="F:RNA-directed DNA polymerase activity"/>
    <property type="evidence" value="ECO:0007669"/>
    <property type="project" value="UniProtKB-KW"/>
</dbReference>
<evidence type="ECO:0000259" key="2">
    <source>
        <dbReference type="Pfam" id="PF13966"/>
    </source>
</evidence>
<accession>A0AAV8F7N8</accession>
<name>A0AAV8F7N8_9POAL</name>
<dbReference type="Gene3D" id="3.30.420.10">
    <property type="entry name" value="Ribonuclease H-like superfamily/Ribonuclease H"/>
    <property type="match status" value="1"/>
</dbReference>
<feature type="domain" description="Reverse transcriptase zinc-binding" evidence="2">
    <location>
        <begin position="26"/>
        <end position="118"/>
    </location>
</feature>
<dbReference type="Pfam" id="PF13456">
    <property type="entry name" value="RVT_3"/>
    <property type="match status" value="1"/>
</dbReference>
<evidence type="ECO:0000313" key="4">
    <source>
        <dbReference type="Proteomes" id="UP001140206"/>
    </source>
</evidence>
<dbReference type="InterPro" id="IPR044730">
    <property type="entry name" value="RNase_H-like_dom_plant"/>
</dbReference>
<feature type="domain" description="RNase H type-1" evidence="1">
    <location>
        <begin position="217"/>
        <end position="343"/>
    </location>
</feature>
<keyword evidence="3" id="KW-0695">RNA-directed DNA polymerase</keyword>
<sequence>MTLPDGPTLSQREDRLIFTASRNGQFSIKSAYRLLLMNAPNSGTPTIPRDICSTIWHTKNVLPRARLFLWRAAHEALLVDAVFSSRLARQSDGCSICGAHQETAAHVLFKCPQAQQVWLTSHFSLRTDLLPDTVQESLDFFIKNLDMQQISKLVAIMWQLWKDRCKHCFEGKRSRPQQTLAAANRMLLNLQTADKLFSTAILEERGPPNYTKYMCWTDASWVQSGHHGAGLAFVLFDHDQLVGYWLTSVEADTPFHAELLSLKKAIRRLHGLGITDCTFKTDCLLLKQLLCGETNVSEVDWQAFHEVMDTKLVWDDVSITNRWHCTHISRDFNILADQLAKYARVRDVDCVGYTFPAFINM</sequence>
<proteinExistence type="predicted"/>
<dbReference type="InterPro" id="IPR026960">
    <property type="entry name" value="RVT-Znf"/>
</dbReference>
<dbReference type="InterPro" id="IPR036397">
    <property type="entry name" value="RNaseH_sf"/>
</dbReference>
<comment type="caution">
    <text evidence="3">The sequence shown here is derived from an EMBL/GenBank/DDBJ whole genome shotgun (WGS) entry which is preliminary data.</text>
</comment>
<dbReference type="PANTHER" id="PTHR47074">
    <property type="entry name" value="BNAC02G40300D PROTEIN"/>
    <property type="match status" value="1"/>
</dbReference>
<organism evidence="3 4">
    <name type="scientific">Rhynchospora pubera</name>
    <dbReference type="NCBI Taxonomy" id="906938"/>
    <lineage>
        <taxon>Eukaryota</taxon>
        <taxon>Viridiplantae</taxon>
        <taxon>Streptophyta</taxon>
        <taxon>Embryophyta</taxon>
        <taxon>Tracheophyta</taxon>
        <taxon>Spermatophyta</taxon>
        <taxon>Magnoliopsida</taxon>
        <taxon>Liliopsida</taxon>
        <taxon>Poales</taxon>
        <taxon>Cyperaceae</taxon>
        <taxon>Cyperoideae</taxon>
        <taxon>Rhynchosporeae</taxon>
        <taxon>Rhynchospora</taxon>
    </lineage>
</organism>
<keyword evidence="3" id="KW-0548">Nucleotidyltransferase</keyword>